<dbReference type="RefSeq" id="WP_226603879.1">
    <property type="nucleotide sequence ID" value="NZ_JAJAQI010000002.1"/>
</dbReference>
<gene>
    <name evidence="3" type="ORF">LHA35_02145</name>
</gene>
<proteinExistence type="inferred from homology"/>
<dbReference type="AlphaFoldDB" id="A0A9X1I9Z2"/>
<dbReference type="PROSITE" id="PS00061">
    <property type="entry name" value="ADH_SHORT"/>
    <property type="match status" value="1"/>
</dbReference>
<evidence type="ECO:0000256" key="2">
    <source>
        <dbReference type="RuleBase" id="RU000363"/>
    </source>
</evidence>
<dbReference type="Pfam" id="PF00106">
    <property type="entry name" value="adh_short"/>
    <property type="match status" value="1"/>
</dbReference>
<dbReference type="Gene3D" id="3.40.50.720">
    <property type="entry name" value="NAD(P)-binding Rossmann-like Domain"/>
    <property type="match status" value="1"/>
</dbReference>
<dbReference type="Proteomes" id="UP001139311">
    <property type="component" value="Unassembled WGS sequence"/>
</dbReference>
<reference evidence="3" key="1">
    <citation type="submission" date="2021-10" db="EMBL/GenBank/DDBJ databases">
        <title>Roseicella aerolatum sp. nov., isolated from aerosols of e-waste dismantling site.</title>
        <authorList>
            <person name="Qin T."/>
        </authorList>
    </citation>
    <scope>NUCLEOTIDE SEQUENCE</scope>
    <source>
        <strain evidence="3">GB24</strain>
    </source>
</reference>
<dbReference type="InterPro" id="IPR050259">
    <property type="entry name" value="SDR"/>
</dbReference>
<dbReference type="EMBL" id="JAJAQI010000002">
    <property type="protein sequence ID" value="MCB4820532.1"/>
    <property type="molecule type" value="Genomic_DNA"/>
</dbReference>
<dbReference type="InterPro" id="IPR036291">
    <property type="entry name" value="NAD(P)-bd_dom_sf"/>
</dbReference>
<name>A0A9X1I9Z2_9PROT</name>
<evidence type="ECO:0000313" key="4">
    <source>
        <dbReference type="Proteomes" id="UP001139311"/>
    </source>
</evidence>
<dbReference type="SUPFAM" id="SSF51735">
    <property type="entry name" value="NAD(P)-binding Rossmann-fold domains"/>
    <property type="match status" value="1"/>
</dbReference>
<dbReference type="InterPro" id="IPR002347">
    <property type="entry name" value="SDR_fam"/>
</dbReference>
<comment type="similarity">
    <text evidence="1 2">Belongs to the short-chain dehydrogenases/reductases (SDR) family.</text>
</comment>
<organism evidence="3 4">
    <name type="scientific">Roseicella aerolata</name>
    <dbReference type="NCBI Taxonomy" id="2883479"/>
    <lineage>
        <taxon>Bacteria</taxon>
        <taxon>Pseudomonadati</taxon>
        <taxon>Pseudomonadota</taxon>
        <taxon>Alphaproteobacteria</taxon>
        <taxon>Acetobacterales</taxon>
        <taxon>Roseomonadaceae</taxon>
        <taxon>Roseicella</taxon>
    </lineage>
</organism>
<dbReference type="CDD" id="cd05233">
    <property type="entry name" value="SDR_c"/>
    <property type="match status" value="1"/>
</dbReference>
<dbReference type="GO" id="GO:0032787">
    <property type="term" value="P:monocarboxylic acid metabolic process"/>
    <property type="evidence" value="ECO:0007669"/>
    <property type="project" value="UniProtKB-ARBA"/>
</dbReference>
<evidence type="ECO:0000256" key="1">
    <source>
        <dbReference type="ARBA" id="ARBA00006484"/>
    </source>
</evidence>
<comment type="caution">
    <text evidence="3">The sequence shown here is derived from an EMBL/GenBank/DDBJ whole genome shotgun (WGS) entry which is preliminary data.</text>
</comment>
<keyword evidence="4" id="KW-1185">Reference proteome</keyword>
<dbReference type="PRINTS" id="PR00080">
    <property type="entry name" value="SDRFAMILY"/>
</dbReference>
<accession>A0A9X1I9Z2</accession>
<dbReference type="PRINTS" id="PR00081">
    <property type="entry name" value="GDHRDH"/>
</dbReference>
<evidence type="ECO:0000313" key="3">
    <source>
        <dbReference type="EMBL" id="MCB4820532.1"/>
    </source>
</evidence>
<sequence>MADLKGKAALVTGASRGLGEGVARALAGAGVTVMLAARDGEAVAAVAREIVAGGGRAYSMAADVSDFAATEALITETRARCGGLDILVNNAGVIEPIAEIADSDPAAWARNIAINLVGPYNAVRVALPGMIAAGGGTIVNVSSGAAYRPLEGWSAYCSGKAGLAMLTRAIALETQGNGIRAFGFSPGTIDTEMQVKIRASGMNVISQIPRGDLSPVAHAVKGLVYLCGAEADDLIGQDASMRDDAFRVRLGL</sequence>
<dbReference type="InterPro" id="IPR020904">
    <property type="entry name" value="Sc_DH/Rdtase_CS"/>
</dbReference>
<protein>
    <submittedName>
        <fullName evidence="3">SDR family oxidoreductase</fullName>
    </submittedName>
</protein>
<dbReference type="PANTHER" id="PTHR42879:SF2">
    <property type="entry name" value="3-OXOACYL-[ACYL-CARRIER-PROTEIN] REDUCTASE FABG"/>
    <property type="match status" value="1"/>
</dbReference>
<dbReference type="PANTHER" id="PTHR42879">
    <property type="entry name" value="3-OXOACYL-(ACYL-CARRIER-PROTEIN) REDUCTASE"/>
    <property type="match status" value="1"/>
</dbReference>